<comment type="caution">
    <text evidence="3">The sequence shown here is derived from an EMBL/GenBank/DDBJ whole genome shotgun (WGS) entry which is preliminary data.</text>
</comment>
<protein>
    <submittedName>
        <fullName evidence="3">DNA-processing protein DprA</fullName>
    </submittedName>
</protein>
<reference evidence="3" key="1">
    <citation type="journal article" date="2021" name="PeerJ">
        <title>Extensive microbial diversity within the chicken gut microbiome revealed by metagenomics and culture.</title>
        <authorList>
            <person name="Gilroy R."/>
            <person name="Ravi A."/>
            <person name="Getino M."/>
            <person name="Pursley I."/>
            <person name="Horton D.L."/>
            <person name="Alikhan N.F."/>
            <person name="Baker D."/>
            <person name="Gharbi K."/>
            <person name="Hall N."/>
            <person name="Watson M."/>
            <person name="Adriaenssens E.M."/>
            <person name="Foster-Nyarko E."/>
            <person name="Jarju S."/>
            <person name="Secka A."/>
            <person name="Antonio M."/>
            <person name="Oren A."/>
            <person name="Chaudhuri R.R."/>
            <person name="La Ragione R."/>
            <person name="Hildebrand F."/>
            <person name="Pallen M.J."/>
        </authorList>
    </citation>
    <scope>NUCLEOTIDE SEQUENCE</scope>
    <source>
        <strain evidence="3">ChiHjej12B11-16260</strain>
    </source>
</reference>
<evidence type="ECO:0000313" key="4">
    <source>
        <dbReference type="Proteomes" id="UP000824246"/>
    </source>
</evidence>
<evidence type="ECO:0000259" key="2">
    <source>
        <dbReference type="Pfam" id="PF02481"/>
    </source>
</evidence>
<dbReference type="GO" id="GO:0009294">
    <property type="term" value="P:DNA-mediated transformation"/>
    <property type="evidence" value="ECO:0007669"/>
    <property type="project" value="InterPro"/>
</dbReference>
<gene>
    <name evidence="3" type="primary">dprA</name>
    <name evidence="3" type="ORF">H9982_06975</name>
</gene>
<reference evidence="3" key="2">
    <citation type="submission" date="2021-04" db="EMBL/GenBank/DDBJ databases">
        <authorList>
            <person name="Gilroy R."/>
        </authorList>
    </citation>
    <scope>NUCLEOTIDE SEQUENCE</scope>
    <source>
        <strain evidence="3">ChiHjej12B11-16260</strain>
    </source>
</reference>
<proteinExistence type="inferred from homology"/>
<evidence type="ECO:0000313" key="3">
    <source>
        <dbReference type="EMBL" id="HIX45947.1"/>
    </source>
</evidence>
<dbReference type="InterPro" id="IPR003488">
    <property type="entry name" value="DprA"/>
</dbReference>
<dbReference type="InterPro" id="IPR057666">
    <property type="entry name" value="DrpA_SLOG"/>
</dbReference>
<dbReference type="SUPFAM" id="SSF102405">
    <property type="entry name" value="MCP/YpsA-like"/>
    <property type="match status" value="1"/>
</dbReference>
<dbReference type="Pfam" id="PF02481">
    <property type="entry name" value="DNA_processg_A"/>
    <property type="match status" value="1"/>
</dbReference>
<sequence length="375" mass="40227">MDTFTDEQLRYRIALAAIKGMNRLLAETLIEATGDVSAFFTLSGSELAGLTGWSSRLFSDAERGNALRAALREVEFVRRHNITPLFITDAEYPQRLAECGDAPLMLYYKGRLPLEYDRVVSIVGTRRATPYGKSFVEALVRGLAAASPSTLIVSGLAYGIDVAAHRAALHCGLPTIGVLAHGLHTLYPASHRQTAVEMVEHGGLLTEYTSTQGVLRPYFLARNRIVAGMADAVVVVESGAKGGSLVTASIAGSYNRDVFALPGRAGDILSEGCNNLIKHNKAALITSVDDLLEAMSWAAPAQPVQMSLFAADETLPAEELHLLQYLRQAGEGQISRMAVDLDCAPATLSALLVELEFKGLVTAFPGGIYRPALPQ</sequence>
<comment type="similarity">
    <text evidence="1">Belongs to the DprA/Smf family.</text>
</comment>
<dbReference type="Proteomes" id="UP000824246">
    <property type="component" value="Unassembled WGS sequence"/>
</dbReference>
<dbReference type="PANTHER" id="PTHR43022:SF1">
    <property type="entry name" value="PROTEIN SMF"/>
    <property type="match status" value="1"/>
</dbReference>
<dbReference type="EMBL" id="DXFB01000179">
    <property type="protein sequence ID" value="HIX45947.1"/>
    <property type="molecule type" value="Genomic_DNA"/>
</dbReference>
<accession>A0A9D1VTA6</accession>
<dbReference type="PANTHER" id="PTHR43022">
    <property type="entry name" value="PROTEIN SMF"/>
    <property type="match status" value="1"/>
</dbReference>
<evidence type="ECO:0000256" key="1">
    <source>
        <dbReference type="ARBA" id="ARBA00006525"/>
    </source>
</evidence>
<dbReference type="AlphaFoldDB" id="A0A9D1VTA6"/>
<feature type="domain" description="Smf/DprA SLOG" evidence="2">
    <location>
        <begin position="85"/>
        <end position="295"/>
    </location>
</feature>
<dbReference type="Gene3D" id="3.40.50.450">
    <property type="match status" value="1"/>
</dbReference>
<organism evidence="3 4">
    <name type="scientific">Candidatus Barnesiella excrementipullorum</name>
    <dbReference type="NCBI Taxonomy" id="2838479"/>
    <lineage>
        <taxon>Bacteria</taxon>
        <taxon>Pseudomonadati</taxon>
        <taxon>Bacteroidota</taxon>
        <taxon>Bacteroidia</taxon>
        <taxon>Bacteroidales</taxon>
        <taxon>Barnesiellaceae</taxon>
        <taxon>Barnesiella</taxon>
    </lineage>
</organism>
<name>A0A9D1VTA6_9BACT</name>
<dbReference type="NCBIfam" id="TIGR00732">
    <property type="entry name" value="dprA"/>
    <property type="match status" value="1"/>
</dbReference>